<evidence type="ECO:0000256" key="1">
    <source>
        <dbReference type="SAM" id="SignalP"/>
    </source>
</evidence>
<evidence type="ECO:0000313" key="3">
    <source>
        <dbReference type="Proteomes" id="UP000218113"/>
    </source>
</evidence>
<dbReference type="Proteomes" id="UP000218113">
    <property type="component" value="Unassembled WGS sequence"/>
</dbReference>
<organism evidence="2 3">
    <name type="scientific">SAR324 cluster bacterium</name>
    <dbReference type="NCBI Taxonomy" id="2024889"/>
    <lineage>
        <taxon>Bacteria</taxon>
        <taxon>Deltaproteobacteria</taxon>
        <taxon>SAR324 cluster</taxon>
    </lineage>
</organism>
<feature type="chain" id="PRO_5013308942" description="Outer membrane protein beta-barrel domain-containing protein" evidence="1">
    <location>
        <begin position="24"/>
        <end position="294"/>
    </location>
</feature>
<feature type="signal peptide" evidence="1">
    <location>
        <begin position="1"/>
        <end position="23"/>
    </location>
</feature>
<reference evidence="3" key="1">
    <citation type="submission" date="2017-08" db="EMBL/GenBank/DDBJ databases">
        <title>A dynamic microbial community with high functional redundancy inhabits the cold, oxic subseafloor aquifer.</title>
        <authorList>
            <person name="Tully B.J."/>
            <person name="Wheat C.G."/>
            <person name="Glazer B.T."/>
            <person name="Huber J.A."/>
        </authorList>
    </citation>
    <scope>NUCLEOTIDE SEQUENCE [LARGE SCALE GENOMIC DNA]</scope>
</reference>
<proteinExistence type="predicted"/>
<dbReference type="AlphaFoldDB" id="A0A2A4TC61"/>
<protein>
    <recommendedName>
        <fullName evidence="4">Outer membrane protein beta-barrel domain-containing protein</fullName>
    </recommendedName>
</protein>
<name>A0A2A4TC61_9DELT</name>
<sequence>MNKRKNMKKTLMVLSLFASAAMAQTTHTYIHNEKNVVQQVDNQSTCLSTNKSSDPDVILYIGAHVQNYDYSVDGQNNNSSSLSDMYGISGDIYIKNGDEGMGIGNSTYIGLRAVYDKGDVLFDGTIPDPSGPISTRDDVEVTSLDLELVLRDWDRQSTGHTYLEYILGFNEMKRDFPLTNYQETYTHYLFGIGFGVETEISDNFFIGLDLVGKISPFGKIKSKGPSHSEKLSTTFTWMGRAEIPFRWKITQQSSFHIIPLLEYWSYDGSSSSPTALPKSELTTWKVEAGLSLEF</sequence>
<evidence type="ECO:0008006" key="4">
    <source>
        <dbReference type="Google" id="ProtNLM"/>
    </source>
</evidence>
<evidence type="ECO:0000313" key="2">
    <source>
        <dbReference type="EMBL" id="PCI30941.1"/>
    </source>
</evidence>
<keyword evidence="1" id="KW-0732">Signal</keyword>
<dbReference type="EMBL" id="NVSR01000001">
    <property type="protein sequence ID" value="PCI30941.1"/>
    <property type="molecule type" value="Genomic_DNA"/>
</dbReference>
<accession>A0A2A4TC61</accession>
<gene>
    <name evidence="2" type="ORF">COB67_00360</name>
</gene>
<comment type="caution">
    <text evidence="2">The sequence shown here is derived from an EMBL/GenBank/DDBJ whole genome shotgun (WGS) entry which is preliminary data.</text>
</comment>